<protein>
    <submittedName>
        <fullName evidence="1">Uncharacterized protein</fullName>
    </submittedName>
</protein>
<dbReference type="GO" id="GO:0006629">
    <property type="term" value="P:lipid metabolic process"/>
    <property type="evidence" value="ECO:0007669"/>
    <property type="project" value="InterPro"/>
</dbReference>
<name>E4Z4M2_OIKDI</name>
<dbReference type="Gene3D" id="3.20.20.190">
    <property type="entry name" value="Phosphatidylinositol (PI) phosphodiesterase"/>
    <property type="match status" value="1"/>
</dbReference>
<dbReference type="SUPFAM" id="SSF51695">
    <property type="entry name" value="PLC-like phosphodiesterases"/>
    <property type="match status" value="1"/>
</dbReference>
<proteinExistence type="predicted"/>
<dbReference type="GO" id="GO:0008081">
    <property type="term" value="F:phosphoric diester hydrolase activity"/>
    <property type="evidence" value="ECO:0007669"/>
    <property type="project" value="InterPro"/>
</dbReference>
<gene>
    <name evidence="1" type="ORF">GSOID_T00026362001</name>
</gene>
<dbReference type="EMBL" id="FN657362">
    <property type="protein sequence ID" value="CBY42650.1"/>
    <property type="molecule type" value="Genomic_DNA"/>
</dbReference>
<sequence length="84" mass="9637">MYNVVSFAEYVQIAKSAERTIGIYPEMKKPDWFETQISNFDMATSIVEMLVEMDYTSPTDACLVQSSSWESLIQLRNMTDLPLS</sequence>
<accession>E4Z4M2</accession>
<dbReference type="Proteomes" id="UP000011014">
    <property type="component" value="Unassembled WGS sequence"/>
</dbReference>
<reference evidence="1" key="1">
    <citation type="journal article" date="2010" name="Science">
        <title>Plasticity of animal genome architecture unmasked by rapid evolution of a pelagic tunicate.</title>
        <authorList>
            <person name="Denoeud F."/>
            <person name="Henriet S."/>
            <person name="Mungpakdee S."/>
            <person name="Aury J.M."/>
            <person name="Da Silva C."/>
            <person name="Brinkmann H."/>
            <person name="Mikhaleva J."/>
            <person name="Olsen L.C."/>
            <person name="Jubin C."/>
            <person name="Canestro C."/>
            <person name="Bouquet J.M."/>
            <person name="Danks G."/>
            <person name="Poulain J."/>
            <person name="Campsteijn C."/>
            <person name="Adamski M."/>
            <person name="Cross I."/>
            <person name="Yadetie F."/>
            <person name="Muffato M."/>
            <person name="Louis A."/>
            <person name="Butcher S."/>
            <person name="Tsagkogeorga G."/>
            <person name="Konrad A."/>
            <person name="Singh S."/>
            <person name="Jensen M.F."/>
            <person name="Cong E.H."/>
            <person name="Eikeseth-Otteraa H."/>
            <person name="Noel B."/>
            <person name="Anthouard V."/>
            <person name="Porcel B.M."/>
            <person name="Kachouri-Lafond R."/>
            <person name="Nishino A."/>
            <person name="Ugolini M."/>
            <person name="Chourrout P."/>
            <person name="Nishida H."/>
            <person name="Aasland R."/>
            <person name="Huzurbazar S."/>
            <person name="Westhof E."/>
            <person name="Delsuc F."/>
            <person name="Lehrach H."/>
            <person name="Reinhardt R."/>
            <person name="Weissenbach J."/>
            <person name="Roy S.W."/>
            <person name="Artiguenave F."/>
            <person name="Postlethwait J.H."/>
            <person name="Manak J.R."/>
            <person name="Thompson E.M."/>
            <person name="Jaillon O."/>
            <person name="Du Pasquier L."/>
            <person name="Boudinot P."/>
            <person name="Liberles D.A."/>
            <person name="Volff J.N."/>
            <person name="Philippe H."/>
            <person name="Lenhard B."/>
            <person name="Roest Crollius H."/>
            <person name="Wincker P."/>
            <person name="Chourrout D."/>
        </authorList>
    </citation>
    <scope>NUCLEOTIDE SEQUENCE [LARGE SCALE GENOMIC DNA]</scope>
</reference>
<evidence type="ECO:0000313" key="1">
    <source>
        <dbReference type="EMBL" id="CBY42650.1"/>
    </source>
</evidence>
<dbReference type="AlphaFoldDB" id="E4Z4M2"/>
<dbReference type="InterPro" id="IPR017946">
    <property type="entry name" value="PLC-like_Pdiesterase_TIM-brl"/>
</dbReference>
<organism evidence="1">
    <name type="scientific">Oikopleura dioica</name>
    <name type="common">Tunicate</name>
    <dbReference type="NCBI Taxonomy" id="34765"/>
    <lineage>
        <taxon>Eukaryota</taxon>
        <taxon>Metazoa</taxon>
        <taxon>Chordata</taxon>
        <taxon>Tunicata</taxon>
        <taxon>Appendicularia</taxon>
        <taxon>Copelata</taxon>
        <taxon>Oikopleuridae</taxon>
        <taxon>Oikopleura</taxon>
    </lineage>
</organism>